<dbReference type="EMBL" id="BMAW01016703">
    <property type="protein sequence ID" value="GFT50382.1"/>
    <property type="molecule type" value="Genomic_DNA"/>
</dbReference>
<evidence type="ECO:0000313" key="2">
    <source>
        <dbReference type="Proteomes" id="UP000887013"/>
    </source>
</evidence>
<comment type="caution">
    <text evidence="1">The sequence shown here is derived from an EMBL/GenBank/DDBJ whole genome shotgun (WGS) entry which is preliminary data.</text>
</comment>
<name>A0A8X6P7L1_NEPPI</name>
<sequence>MYEFCTEFNTLFQRHHAPSDGHDVIIFVELLDVVCEGLDEISHWSDVSTDVTGLINSTCTVKLMVSLLVSKFVFSNGILLSRYLQKEVLNLAAAAKNARMLQEKKCRF</sequence>
<organism evidence="1 2">
    <name type="scientific">Nephila pilipes</name>
    <name type="common">Giant wood spider</name>
    <name type="synonym">Nephila maculata</name>
    <dbReference type="NCBI Taxonomy" id="299642"/>
    <lineage>
        <taxon>Eukaryota</taxon>
        <taxon>Metazoa</taxon>
        <taxon>Ecdysozoa</taxon>
        <taxon>Arthropoda</taxon>
        <taxon>Chelicerata</taxon>
        <taxon>Arachnida</taxon>
        <taxon>Araneae</taxon>
        <taxon>Araneomorphae</taxon>
        <taxon>Entelegynae</taxon>
        <taxon>Araneoidea</taxon>
        <taxon>Nephilidae</taxon>
        <taxon>Nephila</taxon>
    </lineage>
</organism>
<reference evidence="1" key="1">
    <citation type="submission" date="2020-08" db="EMBL/GenBank/DDBJ databases">
        <title>Multicomponent nature underlies the extraordinary mechanical properties of spider dragline silk.</title>
        <authorList>
            <person name="Kono N."/>
            <person name="Nakamura H."/>
            <person name="Mori M."/>
            <person name="Yoshida Y."/>
            <person name="Ohtoshi R."/>
            <person name="Malay A.D."/>
            <person name="Moran D.A.P."/>
            <person name="Tomita M."/>
            <person name="Numata K."/>
            <person name="Arakawa K."/>
        </authorList>
    </citation>
    <scope>NUCLEOTIDE SEQUENCE</scope>
</reference>
<protein>
    <submittedName>
        <fullName evidence="1">Uncharacterized protein</fullName>
    </submittedName>
</protein>
<accession>A0A8X6P7L1</accession>
<evidence type="ECO:0000313" key="1">
    <source>
        <dbReference type="EMBL" id="GFT50382.1"/>
    </source>
</evidence>
<dbReference type="Proteomes" id="UP000887013">
    <property type="component" value="Unassembled WGS sequence"/>
</dbReference>
<proteinExistence type="predicted"/>
<gene>
    <name evidence="1" type="ORF">NPIL_151771</name>
</gene>
<keyword evidence="2" id="KW-1185">Reference proteome</keyword>
<dbReference type="AlphaFoldDB" id="A0A8X6P7L1"/>